<reference evidence="4" key="1">
    <citation type="journal article" date="2021" name="PeerJ">
        <title>Extensive microbial diversity within the chicken gut microbiome revealed by metagenomics and culture.</title>
        <authorList>
            <person name="Gilroy R."/>
            <person name="Ravi A."/>
            <person name="Getino M."/>
            <person name="Pursley I."/>
            <person name="Horton D.L."/>
            <person name="Alikhan N.F."/>
            <person name="Baker D."/>
            <person name="Gharbi K."/>
            <person name="Hall N."/>
            <person name="Watson M."/>
            <person name="Adriaenssens E.M."/>
            <person name="Foster-Nyarko E."/>
            <person name="Jarju S."/>
            <person name="Secka A."/>
            <person name="Antonio M."/>
            <person name="Oren A."/>
            <person name="Chaudhuri R.R."/>
            <person name="La Ragione R."/>
            <person name="Hildebrand F."/>
            <person name="Pallen M.J."/>
        </authorList>
    </citation>
    <scope>NUCLEOTIDE SEQUENCE</scope>
    <source>
        <strain evidence="4">ChiSxjej3B15-1167</strain>
    </source>
</reference>
<dbReference type="InterPro" id="IPR052913">
    <property type="entry name" value="Glycopeptide_resist_protein"/>
</dbReference>
<evidence type="ECO:0000313" key="4">
    <source>
        <dbReference type="EMBL" id="HIX72798.1"/>
    </source>
</evidence>
<gene>
    <name evidence="4" type="ORF">H9849_07215</name>
</gene>
<feature type="region of interest" description="Disordered" evidence="2">
    <location>
        <begin position="383"/>
        <end position="406"/>
    </location>
</feature>
<dbReference type="AlphaFoldDB" id="A0A9D1X4P9"/>
<keyword evidence="1" id="KW-0732">Signal</keyword>
<evidence type="ECO:0000313" key="5">
    <source>
        <dbReference type="Proteomes" id="UP000886805"/>
    </source>
</evidence>
<dbReference type="Proteomes" id="UP000886805">
    <property type="component" value="Unassembled WGS sequence"/>
</dbReference>
<proteinExistence type="predicted"/>
<dbReference type="Pfam" id="PF12229">
    <property type="entry name" value="PG_binding_4"/>
    <property type="match status" value="1"/>
</dbReference>
<dbReference type="PANTHER" id="PTHR35788:SF1">
    <property type="entry name" value="EXPORTED PROTEIN"/>
    <property type="match status" value="1"/>
</dbReference>
<feature type="region of interest" description="Disordered" evidence="2">
    <location>
        <begin position="439"/>
        <end position="485"/>
    </location>
</feature>
<dbReference type="Gene3D" id="2.20.230.10">
    <property type="entry name" value="Resuscitation-promoting factor rpfb"/>
    <property type="match status" value="1"/>
</dbReference>
<dbReference type="SMART" id="SM01208">
    <property type="entry name" value="G5"/>
    <property type="match status" value="1"/>
</dbReference>
<dbReference type="PANTHER" id="PTHR35788">
    <property type="entry name" value="EXPORTED PROTEIN-RELATED"/>
    <property type="match status" value="1"/>
</dbReference>
<sequence>MKKRIGLLLLFIVIAALVGFGVYSWNYYSKYIDVDTIYPGVTIQGMDVGGLSVEEAQQKVDDYVDALSEKTVTLQVEDREKSFALRQAGLTCENPDAAKQAEALGREGNIIKRVLQVQAIAAGGKDIPLDFSVDADKTKSIIKKKGKTLETKKKDASLTREDGKFVVEKEVDGISIDFNKDAEKLAALIASPDWNQQDVTLTMDYEKDPAKHTAQELDAVQDVLGTFTTSFADSSEGRCINVENGAKLINGTLLYPGESMSVYDKVAPFNAENGYRLAGSYENGTTVQTYGGGICQVSTTLYNAVLRAELEVTERQNHSMTVHYVELSEDAAIAGTEKDLKFKNNLDNPIYIEGSTSGRTITFTIYGKEYRDKDRTIEFVSETTSTRAPGEKKVKDSSLTQGKTEVESAGRTGYTAKLWKVIYENGEEQERVQVNSSSYMAVPEVIRVGTKKPTPVKKDKKSDKKNKKDTKKDNSKNNKSEKKKK</sequence>
<dbReference type="InterPro" id="IPR007391">
    <property type="entry name" value="Vancomycin_resist_VanW"/>
</dbReference>
<dbReference type="Pfam" id="PF04294">
    <property type="entry name" value="VanW"/>
    <property type="match status" value="1"/>
</dbReference>
<reference evidence="4" key="2">
    <citation type="submission" date="2021-04" db="EMBL/GenBank/DDBJ databases">
        <authorList>
            <person name="Gilroy R."/>
        </authorList>
    </citation>
    <scope>NUCLEOTIDE SEQUENCE</scope>
    <source>
        <strain evidence="4">ChiSxjej3B15-1167</strain>
    </source>
</reference>
<dbReference type="InterPro" id="IPR011098">
    <property type="entry name" value="G5_dom"/>
</dbReference>
<protein>
    <submittedName>
        <fullName evidence="4">VanW family protein</fullName>
    </submittedName>
</protein>
<evidence type="ECO:0000256" key="1">
    <source>
        <dbReference type="ARBA" id="ARBA00022729"/>
    </source>
</evidence>
<evidence type="ECO:0000259" key="3">
    <source>
        <dbReference type="PROSITE" id="PS51109"/>
    </source>
</evidence>
<comment type="caution">
    <text evidence="4">The sequence shown here is derived from an EMBL/GenBank/DDBJ whole genome shotgun (WGS) entry which is preliminary data.</text>
</comment>
<dbReference type="EMBL" id="DXEQ01000216">
    <property type="protein sequence ID" value="HIX72798.1"/>
    <property type="molecule type" value="Genomic_DNA"/>
</dbReference>
<name>A0A9D1X4P9_9FIRM</name>
<evidence type="ECO:0000256" key="2">
    <source>
        <dbReference type="SAM" id="MobiDB-lite"/>
    </source>
</evidence>
<feature type="compositionally biased region" description="Basic and acidic residues" evidence="2">
    <location>
        <begin position="470"/>
        <end position="485"/>
    </location>
</feature>
<dbReference type="InterPro" id="IPR022029">
    <property type="entry name" value="YoaR-like_PG-bd"/>
</dbReference>
<accession>A0A9D1X4P9</accession>
<organism evidence="4 5">
    <name type="scientific">Candidatus Anaerobutyricum stercoripullorum</name>
    <dbReference type="NCBI Taxonomy" id="2838456"/>
    <lineage>
        <taxon>Bacteria</taxon>
        <taxon>Bacillati</taxon>
        <taxon>Bacillota</taxon>
        <taxon>Clostridia</taxon>
        <taxon>Lachnospirales</taxon>
        <taxon>Lachnospiraceae</taxon>
        <taxon>Anaerobutyricum</taxon>
    </lineage>
</organism>
<dbReference type="Pfam" id="PF07501">
    <property type="entry name" value="G5"/>
    <property type="match status" value="1"/>
</dbReference>
<dbReference type="PROSITE" id="PS51109">
    <property type="entry name" value="G5"/>
    <property type="match status" value="1"/>
</dbReference>
<feature type="domain" description="G5" evidence="3">
    <location>
        <begin position="373"/>
        <end position="452"/>
    </location>
</feature>